<organism evidence="1 2">
    <name type="scientific">Collimonas pratensis</name>
    <dbReference type="NCBI Taxonomy" id="279113"/>
    <lineage>
        <taxon>Bacteria</taxon>
        <taxon>Pseudomonadati</taxon>
        <taxon>Pseudomonadota</taxon>
        <taxon>Betaproteobacteria</taxon>
        <taxon>Burkholderiales</taxon>
        <taxon>Oxalobacteraceae</taxon>
        <taxon>Collimonas</taxon>
    </lineage>
</organism>
<dbReference type="EMBL" id="CP013234">
    <property type="protein sequence ID" value="AMP07035.1"/>
    <property type="molecule type" value="Genomic_DNA"/>
</dbReference>
<dbReference type="AlphaFoldDB" id="A0A127QB05"/>
<evidence type="ECO:0000313" key="2">
    <source>
        <dbReference type="Proteomes" id="UP000074561"/>
    </source>
</evidence>
<proteinExistence type="predicted"/>
<dbReference type="PATRIC" id="fig|279113.9.peg.4694"/>
<sequence length="80" mass="9096">MNVEMTEKMHRQVTVAFEKIIASGKQQILTWNGEKIVVTPIDGKRAPKLFEQSNCLGVYDVDSTSEQILIDLFVVIEKKD</sequence>
<reference evidence="1 2" key="1">
    <citation type="submission" date="2015-11" db="EMBL/GenBank/DDBJ databases">
        <title>Exploring the genomic traits of fungus-feeding bacterial genus Collimonas.</title>
        <authorList>
            <person name="Song C."/>
            <person name="Schmidt R."/>
            <person name="de Jager V."/>
            <person name="Krzyzanowska D."/>
            <person name="Jongedijk E."/>
            <person name="Cankar K."/>
            <person name="Beekwilder J."/>
            <person name="van Veen A."/>
            <person name="de Boer W."/>
            <person name="van Veen J.A."/>
            <person name="Garbeva P."/>
        </authorList>
    </citation>
    <scope>NUCLEOTIDE SEQUENCE [LARGE SCALE GENOMIC DNA]</scope>
    <source>
        <strain evidence="1 2">Ter91</strain>
    </source>
</reference>
<evidence type="ECO:0000313" key="1">
    <source>
        <dbReference type="EMBL" id="AMP07035.1"/>
    </source>
</evidence>
<gene>
    <name evidence="1" type="ORF">CPter91_4736</name>
</gene>
<dbReference type="Proteomes" id="UP000074561">
    <property type="component" value="Chromosome"/>
</dbReference>
<name>A0A127QB05_9BURK</name>
<protein>
    <submittedName>
        <fullName evidence="1">Uncharacterized protein</fullName>
    </submittedName>
</protein>
<dbReference type="KEGG" id="cpra:CPter91_4736"/>
<accession>A0A127QB05</accession>